<evidence type="ECO:0000256" key="1">
    <source>
        <dbReference type="ARBA" id="ARBA00004651"/>
    </source>
</evidence>
<keyword evidence="9" id="KW-1185">Reference proteome</keyword>
<dbReference type="InterPro" id="IPR018076">
    <property type="entry name" value="T2SS_GspF_dom"/>
</dbReference>
<gene>
    <name evidence="8" type="ORF">D8780_01195</name>
</gene>
<evidence type="ECO:0000256" key="5">
    <source>
        <dbReference type="ARBA" id="ARBA00023136"/>
    </source>
</evidence>
<sequence>MLSFEDVLDPTFLFSLLTALAVFATVIALLPQMGADPMKKRMKTMALEREELRAQQRARLAAESSERRQRGLRETQNAKMTRIVDKLDLRKALVDDATMKMIRGAGYRGQAPVTRFLFFRLILPFIFLAFSALYIFGIGLLKDQTLMVRIAAVLGATYFGFYLPVLFMKNKAQKRADSIRKAWPDALDLLLICVESGISIEAAFRRVAEEIGGQSLELAEELMLTTAELSYLEDRRSAYDNLAERTQLESVKSVCQALIQSERYGTPIGQALRVLAKESRDQRMNEAEKKAAALPPKLTVPMILFFLPVLFIVILTPAGMQISRNM</sequence>
<evidence type="ECO:0000256" key="6">
    <source>
        <dbReference type="SAM" id="Phobius"/>
    </source>
</evidence>
<dbReference type="EMBL" id="RCWN01000001">
    <property type="protein sequence ID" value="RLQ87029.1"/>
    <property type="molecule type" value="Genomic_DNA"/>
</dbReference>
<comment type="subcellular location">
    <subcellularLocation>
        <location evidence="1">Cell membrane</location>
        <topology evidence="1">Multi-pass membrane protein</topology>
    </subcellularLocation>
</comment>
<dbReference type="Pfam" id="PF00482">
    <property type="entry name" value="T2SSF"/>
    <property type="match status" value="1"/>
</dbReference>
<feature type="transmembrane region" description="Helical" evidence="6">
    <location>
        <begin position="117"/>
        <end position="140"/>
    </location>
</feature>
<reference evidence="8 9" key="1">
    <citation type="submission" date="2018-10" db="EMBL/GenBank/DDBJ databases">
        <title>Notoacmeibacter sp. M2BS9Y-3-1, whole genome shotgun sequence.</title>
        <authorList>
            <person name="Tuo L."/>
        </authorList>
    </citation>
    <scope>NUCLEOTIDE SEQUENCE [LARGE SCALE GENOMIC DNA]</scope>
    <source>
        <strain evidence="8 9">M2BS9Y-3-1</strain>
    </source>
</reference>
<keyword evidence="4 6" id="KW-1133">Transmembrane helix</keyword>
<evidence type="ECO:0000256" key="4">
    <source>
        <dbReference type="ARBA" id="ARBA00022989"/>
    </source>
</evidence>
<name>A0A3L7J965_9HYPH</name>
<keyword evidence="2" id="KW-1003">Cell membrane</keyword>
<protein>
    <submittedName>
        <fullName evidence="8">Type II secretion system F family protein</fullName>
    </submittedName>
</protein>
<proteinExistence type="predicted"/>
<evidence type="ECO:0000313" key="8">
    <source>
        <dbReference type="EMBL" id="RLQ87029.1"/>
    </source>
</evidence>
<feature type="transmembrane region" description="Helical" evidence="6">
    <location>
        <begin position="12"/>
        <end position="35"/>
    </location>
</feature>
<evidence type="ECO:0000256" key="3">
    <source>
        <dbReference type="ARBA" id="ARBA00022692"/>
    </source>
</evidence>
<dbReference type="GO" id="GO:0005886">
    <property type="term" value="C:plasma membrane"/>
    <property type="evidence" value="ECO:0007669"/>
    <property type="project" value="UniProtKB-SubCell"/>
</dbReference>
<dbReference type="PANTHER" id="PTHR35007:SF2">
    <property type="entry name" value="PILUS ASSEMBLE PROTEIN"/>
    <property type="match status" value="1"/>
</dbReference>
<dbReference type="Proteomes" id="UP000281094">
    <property type="component" value="Unassembled WGS sequence"/>
</dbReference>
<comment type="caution">
    <text evidence="8">The sequence shown here is derived from an EMBL/GenBank/DDBJ whole genome shotgun (WGS) entry which is preliminary data.</text>
</comment>
<evidence type="ECO:0000313" key="9">
    <source>
        <dbReference type="Proteomes" id="UP000281094"/>
    </source>
</evidence>
<feature type="transmembrane region" description="Helical" evidence="6">
    <location>
        <begin position="146"/>
        <end position="167"/>
    </location>
</feature>
<dbReference type="AlphaFoldDB" id="A0A3L7J965"/>
<keyword evidence="5 6" id="KW-0472">Membrane</keyword>
<accession>A0A3L7J965</accession>
<feature type="transmembrane region" description="Helical" evidence="6">
    <location>
        <begin position="298"/>
        <end position="320"/>
    </location>
</feature>
<feature type="domain" description="Type II secretion system protein GspF" evidence="7">
    <location>
        <begin position="187"/>
        <end position="315"/>
    </location>
</feature>
<keyword evidence="3 6" id="KW-0812">Transmembrane</keyword>
<dbReference type="RefSeq" id="WP_121643997.1">
    <property type="nucleotide sequence ID" value="NZ_RCWN01000001.1"/>
</dbReference>
<organism evidence="8 9">
    <name type="scientific">Notoacmeibacter ruber</name>
    <dbReference type="NCBI Taxonomy" id="2670375"/>
    <lineage>
        <taxon>Bacteria</taxon>
        <taxon>Pseudomonadati</taxon>
        <taxon>Pseudomonadota</taxon>
        <taxon>Alphaproteobacteria</taxon>
        <taxon>Hyphomicrobiales</taxon>
        <taxon>Notoacmeibacteraceae</taxon>
        <taxon>Notoacmeibacter</taxon>
    </lineage>
</organism>
<evidence type="ECO:0000259" key="7">
    <source>
        <dbReference type="Pfam" id="PF00482"/>
    </source>
</evidence>
<dbReference type="PANTHER" id="PTHR35007">
    <property type="entry name" value="INTEGRAL MEMBRANE PROTEIN-RELATED"/>
    <property type="match status" value="1"/>
</dbReference>
<evidence type="ECO:0000256" key="2">
    <source>
        <dbReference type="ARBA" id="ARBA00022475"/>
    </source>
</evidence>